<reference evidence="1" key="1">
    <citation type="submission" date="2019-08" db="EMBL/GenBank/DDBJ databases">
        <title>The genome of the North American firefly Photinus pyralis.</title>
        <authorList>
            <consortium name="Photinus pyralis genome working group"/>
            <person name="Fallon T.R."/>
            <person name="Sander Lower S.E."/>
            <person name="Weng J.-K."/>
        </authorList>
    </citation>
    <scope>NUCLEOTIDE SEQUENCE</scope>
    <source>
        <strain evidence="1">TRF0915ILg1</strain>
        <tissue evidence="1">Whole body</tissue>
    </source>
</reference>
<name>A0A8K0G5P4_IGNLU</name>
<organism evidence="1 2">
    <name type="scientific">Ignelater luminosus</name>
    <name type="common">Cucubano</name>
    <name type="synonym">Pyrophorus luminosus</name>
    <dbReference type="NCBI Taxonomy" id="2038154"/>
    <lineage>
        <taxon>Eukaryota</taxon>
        <taxon>Metazoa</taxon>
        <taxon>Ecdysozoa</taxon>
        <taxon>Arthropoda</taxon>
        <taxon>Hexapoda</taxon>
        <taxon>Insecta</taxon>
        <taxon>Pterygota</taxon>
        <taxon>Neoptera</taxon>
        <taxon>Endopterygota</taxon>
        <taxon>Coleoptera</taxon>
        <taxon>Polyphaga</taxon>
        <taxon>Elateriformia</taxon>
        <taxon>Elateroidea</taxon>
        <taxon>Elateridae</taxon>
        <taxon>Agrypninae</taxon>
        <taxon>Pyrophorini</taxon>
        <taxon>Ignelater</taxon>
    </lineage>
</organism>
<proteinExistence type="predicted"/>
<dbReference type="Proteomes" id="UP000801492">
    <property type="component" value="Unassembled WGS sequence"/>
</dbReference>
<evidence type="ECO:0000313" key="2">
    <source>
        <dbReference type="Proteomes" id="UP000801492"/>
    </source>
</evidence>
<sequence>MSKHIKPLTNESDRPVWKKKIRDLLDYHEGALDVIDGKLESPDNLAVNESNSAVQEAFEVIPTKQKQDNDKVVLQEKRLIGGSLYETEIQPEKPKEMVEIDVADESSMLQLYHKRWDLQDRHDAKAKLQKEIGIHMPLEKHFCEPCIYGKAQRLPFGHREETSKPGDLVLAYVCGPFEEPFQMKRPLKFEESRKAKAQSLRVKVSSKMLPQRFRRFLHRAGFEISDADPCLYIRQTGDAKIIVVLYVDDGLQNQHLISLAWKLNALKPVSRLDCQACKPVSTLMTKETIETSKGKGINFPYRQAIGALMYLMIGRRPNLAFSVSFLSRSLGCPSSEDISRLKRVLRYIAGTTDLKITYRPDGNSNFKCFSDADFGGCNKTGRFTSGVAVIHAGGAISWVSQRQAMTARARCSQRNGEKSNCWRDKFKLLTSQQISRSRTL</sequence>
<dbReference type="OrthoDB" id="444394at2759"/>
<dbReference type="PANTHER" id="PTHR11439">
    <property type="entry name" value="GAG-POL-RELATED RETROTRANSPOSON"/>
    <property type="match status" value="1"/>
</dbReference>
<gene>
    <name evidence="1" type="ORF">ILUMI_13569</name>
</gene>
<dbReference type="PANTHER" id="PTHR11439:SF491">
    <property type="entry name" value="INTEGRASE CATALYTIC DOMAIN-CONTAINING PROTEIN"/>
    <property type="match status" value="1"/>
</dbReference>
<accession>A0A8K0G5P4</accession>
<dbReference type="AlphaFoldDB" id="A0A8K0G5P4"/>
<comment type="caution">
    <text evidence="1">The sequence shown here is derived from an EMBL/GenBank/DDBJ whole genome shotgun (WGS) entry which is preliminary data.</text>
</comment>
<protein>
    <submittedName>
        <fullName evidence="1">Uncharacterized protein</fullName>
    </submittedName>
</protein>
<dbReference type="EMBL" id="VTPC01008652">
    <property type="protein sequence ID" value="KAF2892605.1"/>
    <property type="molecule type" value="Genomic_DNA"/>
</dbReference>
<keyword evidence="2" id="KW-1185">Reference proteome</keyword>
<evidence type="ECO:0000313" key="1">
    <source>
        <dbReference type="EMBL" id="KAF2892605.1"/>
    </source>
</evidence>